<feature type="compositionally biased region" description="Acidic residues" evidence="1">
    <location>
        <begin position="93"/>
        <end position="104"/>
    </location>
</feature>
<dbReference type="EMBL" id="JAKCXM010000244">
    <property type="protein sequence ID" value="KAJ0397620.1"/>
    <property type="molecule type" value="Genomic_DNA"/>
</dbReference>
<dbReference type="InterPro" id="IPR018800">
    <property type="entry name" value="PRCC"/>
</dbReference>
<evidence type="ECO:0000313" key="2">
    <source>
        <dbReference type="EMBL" id="KAJ0397620.1"/>
    </source>
</evidence>
<dbReference type="GO" id="GO:0005634">
    <property type="term" value="C:nucleus"/>
    <property type="evidence" value="ECO:0007669"/>
    <property type="project" value="TreeGrafter"/>
</dbReference>
<evidence type="ECO:0008006" key="4">
    <source>
        <dbReference type="Google" id="ProtNLM"/>
    </source>
</evidence>
<comment type="caution">
    <text evidence="2">The sequence shown here is derived from an EMBL/GenBank/DDBJ whole genome shotgun (WGS) entry which is preliminary data.</text>
</comment>
<sequence>MSLLVPDYSSSSDEEAAPRVAGPAEVAHKEPQPPAVSVAAAIAVCVPPPKQTSEQPKKKQKTKKRAAKPKKTALFLPPEIQRLLEAGGTLSDSDADGDADDAADDLLAKHKRAAAKRPRPESIASSSSSSSSALTFLPAPKRQLAEPATLPVTAPSDTASAAPAAESTANGPAPEQAYDAQQYAEYYQQYYSYYGYADQLQALDTTSAAAAAAAAASGDEYAEQTLSAGRRARHRDRELERLLQQGQFDAVRDKIVEVQGPAPDAWQAPVEQLARGDPNDIKVRASFWSSSAGGTVSSMKPSRLQRQKHQLNQLAFDAKARELELLDRKGAALKTKRETHAKYGW</sequence>
<evidence type="ECO:0000313" key="3">
    <source>
        <dbReference type="Proteomes" id="UP001209570"/>
    </source>
</evidence>
<feature type="region of interest" description="Disordered" evidence="1">
    <location>
        <begin position="47"/>
        <end position="174"/>
    </location>
</feature>
<accession>A0AAD5LY88</accession>
<organism evidence="2 3">
    <name type="scientific">Pythium insidiosum</name>
    <name type="common">Pythiosis disease agent</name>
    <dbReference type="NCBI Taxonomy" id="114742"/>
    <lineage>
        <taxon>Eukaryota</taxon>
        <taxon>Sar</taxon>
        <taxon>Stramenopiles</taxon>
        <taxon>Oomycota</taxon>
        <taxon>Peronosporomycetes</taxon>
        <taxon>Pythiales</taxon>
        <taxon>Pythiaceae</taxon>
        <taxon>Pythium</taxon>
    </lineage>
</organism>
<gene>
    <name evidence="2" type="ORF">P43SY_003504</name>
</gene>
<dbReference type="Proteomes" id="UP001209570">
    <property type="component" value="Unassembled WGS sequence"/>
</dbReference>
<dbReference type="PANTHER" id="PTHR13621">
    <property type="entry name" value="PROLINE-RICH PROTEIN PRCC"/>
    <property type="match status" value="1"/>
</dbReference>
<dbReference type="AlphaFoldDB" id="A0AAD5LY88"/>
<feature type="region of interest" description="Disordered" evidence="1">
    <location>
        <begin position="1"/>
        <end position="34"/>
    </location>
</feature>
<protein>
    <recommendedName>
        <fullName evidence="4">Proline-rich protein PRCC</fullName>
    </recommendedName>
</protein>
<keyword evidence="3" id="KW-1185">Reference proteome</keyword>
<reference evidence="2" key="1">
    <citation type="submission" date="2021-12" db="EMBL/GenBank/DDBJ databases">
        <title>Prjna785345.</title>
        <authorList>
            <person name="Rujirawat T."/>
            <person name="Krajaejun T."/>
        </authorList>
    </citation>
    <scope>NUCLEOTIDE SEQUENCE</scope>
    <source>
        <strain evidence="2">Pi057C3</strain>
    </source>
</reference>
<evidence type="ECO:0000256" key="1">
    <source>
        <dbReference type="SAM" id="MobiDB-lite"/>
    </source>
</evidence>
<name>A0AAD5LY88_PYTIN</name>
<dbReference type="PANTHER" id="PTHR13621:SF2">
    <property type="entry name" value="PROLINE-RICH PROTEIN PRCC"/>
    <property type="match status" value="1"/>
</dbReference>
<proteinExistence type="predicted"/>
<dbReference type="Pfam" id="PF10253">
    <property type="entry name" value="PRCC"/>
    <property type="match status" value="1"/>
</dbReference>
<feature type="compositionally biased region" description="Basic residues" evidence="1">
    <location>
        <begin position="58"/>
        <end position="71"/>
    </location>
</feature>
<feature type="compositionally biased region" description="Low complexity" evidence="1">
    <location>
        <begin position="153"/>
        <end position="174"/>
    </location>
</feature>